<gene>
    <name evidence="2" type="ORF">LCGC14_1249140</name>
</gene>
<dbReference type="EMBL" id="LAZR01006823">
    <property type="protein sequence ID" value="KKM89386.1"/>
    <property type="molecule type" value="Genomic_DNA"/>
</dbReference>
<proteinExistence type="predicted"/>
<feature type="compositionally biased region" description="Polar residues" evidence="1">
    <location>
        <begin position="1"/>
        <end position="10"/>
    </location>
</feature>
<feature type="non-terminal residue" evidence="2">
    <location>
        <position position="30"/>
    </location>
</feature>
<accession>A0A0F9LQI1</accession>
<protein>
    <submittedName>
        <fullName evidence="2">Uncharacterized protein</fullName>
    </submittedName>
</protein>
<sequence length="30" mass="3213">MPDNFSSSPADGTHIFDDFHKPGGVGRPAR</sequence>
<reference evidence="2" key="1">
    <citation type="journal article" date="2015" name="Nature">
        <title>Complex archaea that bridge the gap between prokaryotes and eukaryotes.</title>
        <authorList>
            <person name="Spang A."/>
            <person name="Saw J.H."/>
            <person name="Jorgensen S.L."/>
            <person name="Zaremba-Niedzwiedzka K."/>
            <person name="Martijn J."/>
            <person name="Lind A.E."/>
            <person name="van Eijk R."/>
            <person name="Schleper C."/>
            <person name="Guy L."/>
            <person name="Ettema T.J."/>
        </authorList>
    </citation>
    <scope>NUCLEOTIDE SEQUENCE</scope>
</reference>
<feature type="region of interest" description="Disordered" evidence="1">
    <location>
        <begin position="1"/>
        <end position="30"/>
    </location>
</feature>
<evidence type="ECO:0000256" key="1">
    <source>
        <dbReference type="SAM" id="MobiDB-lite"/>
    </source>
</evidence>
<organism evidence="2">
    <name type="scientific">marine sediment metagenome</name>
    <dbReference type="NCBI Taxonomy" id="412755"/>
    <lineage>
        <taxon>unclassified sequences</taxon>
        <taxon>metagenomes</taxon>
        <taxon>ecological metagenomes</taxon>
    </lineage>
</organism>
<name>A0A0F9LQI1_9ZZZZ</name>
<dbReference type="AlphaFoldDB" id="A0A0F9LQI1"/>
<evidence type="ECO:0000313" key="2">
    <source>
        <dbReference type="EMBL" id="KKM89386.1"/>
    </source>
</evidence>
<comment type="caution">
    <text evidence="2">The sequence shown here is derived from an EMBL/GenBank/DDBJ whole genome shotgun (WGS) entry which is preliminary data.</text>
</comment>